<evidence type="ECO:0000313" key="3">
    <source>
        <dbReference type="WBParaSite" id="nRc.2.0.1.t36131-RA"/>
    </source>
</evidence>
<name>A0A915KDJ0_ROMCU</name>
<proteinExistence type="predicted"/>
<feature type="transmembrane region" description="Helical" evidence="1">
    <location>
        <begin position="63"/>
        <end position="85"/>
    </location>
</feature>
<reference evidence="3" key="1">
    <citation type="submission" date="2022-11" db="UniProtKB">
        <authorList>
            <consortium name="WormBaseParasite"/>
        </authorList>
    </citation>
    <scope>IDENTIFICATION</scope>
</reference>
<dbReference type="WBParaSite" id="nRc.2.0.1.t36131-RA">
    <property type="protein sequence ID" value="nRc.2.0.1.t36131-RA"/>
    <property type="gene ID" value="nRc.2.0.1.g36131"/>
</dbReference>
<protein>
    <submittedName>
        <fullName evidence="3">Uncharacterized protein</fullName>
    </submittedName>
</protein>
<keyword evidence="1" id="KW-0472">Membrane</keyword>
<keyword evidence="1" id="KW-1133">Transmembrane helix</keyword>
<accession>A0A915KDJ0</accession>
<dbReference type="Proteomes" id="UP000887565">
    <property type="component" value="Unplaced"/>
</dbReference>
<keyword evidence="2" id="KW-1185">Reference proteome</keyword>
<evidence type="ECO:0000256" key="1">
    <source>
        <dbReference type="SAM" id="Phobius"/>
    </source>
</evidence>
<evidence type="ECO:0000313" key="2">
    <source>
        <dbReference type="Proteomes" id="UP000887565"/>
    </source>
</evidence>
<keyword evidence="1" id="KW-0812">Transmembrane</keyword>
<dbReference type="AlphaFoldDB" id="A0A915KDJ0"/>
<sequence length="86" mass="8952">MLKVFVLATNETHKFPVGQYQSTEVVNSLMTLICGIRWLSRLARSGLEVCLGMGLGLDLGLRIGLGLGLGLGLGVDLGLGLGLALA</sequence>
<organism evidence="2 3">
    <name type="scientific">Romanomermis culicivorax</name>
    <name type="common">Nematode worm</name>
    <dbReference type="NCBI Taxonomy" id="13658"/>
    <lineage>
        <taxon>Eukaryota</taxon>
        <taxon>Metazoa</taxon>
        <taxon>Ecdysozoa</taxon>
        <taxon>Nematoda</taxon>
        <taxon>Enoplea</taxon>
        <taxon>Dorylaimia</taxon>
        <taxon>Mermithida</taxon>
        <taxon>Mermithoidea</taxon>
        <taxon>Mermithidae</taxon>
        <taxon>Romanomermis</taxon>
    </lineage>
</organism>